<dbReference type="Proteomes" id="UP000004277">
    <property type="component" value="Unassembled WGS sequence"/>
</dbReference>
<accession>A0ACD3SL45</accession>
<keyword evidence="2" id="KW-1185">Reference proteome</keyword>
<proteinExistence type="predicted"/>
<comment type="caution">
    <text evidence="1">The sequence shown here is derived from an EMBL/GenBank/DDBJ whole genome shotgun (WGS) entry which is preliminary data.</text>
</comment>
<gene>
    <name evidence="1" type="ORF">MW7_016510</name>
</gene>
<sequence>MAELIKLIEKRSYDPGERLPSERELSERFQVGRGVVREVLSVLEGLRFLERRRNSGIYLNVAPERISLEALSLFSALGVSLSVEKLSEALEVRRIIELQGVLLASQRRTDEDLHTLASIIQRFEEAIAHGTERIEMLDYEFHMAIFRATQNMVLTQLVHPFYLMSESRRQLFFSDKTRCIASNEHHKEILGAIVKQDSVLAQEIMSQHIGRVELLCSMPGQPSSQ</sequence>
<evidence type="ECO:0000313" key="2">
    <source>
        <dbReference type="Proteomes" id="UP000004277"/>
    </source>
</evidence>
<protein>
    <submittedName>
        <fullName evidence="1">FadR family transcriptional regulator</fullName>
    </submittedName>
</protein>
<reference evidence="1" key="1">
    <citation type="submission" date="2019-05" db="EMBL/GenBank/DDBJ databases">
        <title>Revised genome assembly of Burkholderiaceae (previously Ralstonia) sp. PBA.</title>
        <authorList>
            <person name="Gan H.M."/>
        </authorList>
    </citation>
    <scope>NUCLEOTIDE SEQUENCE</scope>
    <source>
        <strain evidence="1">PBA</strain>
    </source>
</reference>
<organism evidence="1 2">
    <name type="scientific">Imbroritus primus</name>
    <dbReference type="NCBI Taxonomy" id="3058603"/>
    <lineage>
        <taxon>Bacteria</taxon>
        <taxon>Pseudomonadati</taxon>
        <taxon>Pseudomonadota</taxon>
        <taxon>Betaproteobacteria</taxon>
        <taxon>Burkholderiales</taxon>
        <taxon>Burkholderiaceae</taxon>
        <taxon>Imbroritus</taxon>
    </lineage>
</organism>
<name>A0ACD3SL45_9BURK</name>
<evidence type="ECO:0000313" key="1">
    <source>
        <dbReference type="EMBL" id="TMS56904.1"/>
    </source>
</evidence>
<dbReference type="EMBL" id="AKCV02000026">
    <property type="protein sequence ID" value="TMS56904.1"/>
    <property type="molecule type" value="Genomic_DNA"/>
</dbReference>